<protein>
    <submittedName>
        <fullName evidence="1">Uncharacterized protein</fullName>
    </submittedName>
</protein>
<keyword evidence="2" id="KW-1185">Reference proteome</keyword>
<accession>A0ACB8KS19</accession>
<organism evidence="1 2">
    <name type="scientific">Citrus sinensis</name>
    <name type="common">Sweet orange</name>
    <name type="synonym">Citrus aurantium var. sinensis</name>
    <dbReference type="NCBI Taxonomy" id="2711"/>
    <lineage>
        <taxon>Eukaryota</taxon>
        <taxon>Viridiplantae</taxon>
        <taxon>Streptophyta</taxon>
        <taxon>Embryophyta</taxon>
        <taxon>Tracheophyta</taxon>
        <taxon>Spermatophyta</taxon>
        <taxon>Magnoliopsida</taxon>
        <taxon>eudicotyledons</taxon>
        <taxon>Gunneridae</taxon>
        <taxon>Pentapetalae</taxon>
        <taxon>rosids</taxon>
        <taxon>malvids</taxon>
        <taxon>Sapindales</taxon>
        <taxon>Rutaceae</taxon>
        <taxon>Aurantioideae</taxon>
        <taxon>Citrus</taxon>
    </lineage>
</organism>
<comment type="caution">
    <text evidence="1">The sequence shown here is derived from an EMBL/GenBank/DDBJ whole genome shotgun (WGS) entry which is preliminary data.</text>
</comment>
<evidence type="ECO:0000313" key="2">
    <source>
        <dbReference type="Proteomes" id="UP000829398"/>
    </source>
</evidence>
<dbReference type="EMBL" id="CM039174">
    <property type="protein sequence ID" value="KAH9757114.1"/>
    <property type="molecule type" value="Genomic_DNA"/>
</dbReference>
<name>A0ACB8KS19_CITSI</name>
<sequence length="279" mass="31346">MTIDDSCRKPGAVPFKWEIRPGVPKIQQQQPLKKLTPEPPLSPAVEFDNHTRSSPAPLQKLRPPPAALHFFPPVEPRSQSFRSTPRTRSERWRFEKPLRPDCVSPGCFPAPLLRQKASKKRVLLPRPESEPGYSSDLETLARWSVSSRKTLSPFTASPASSSFSSYKSSPRPVVDAEWAGISRTDIFRKSLVAGEYEQIYSTGPQLQLASYQERKTIPARGRGEETRSMTVDKTYVHSYPRIKARSSSSHDYDNRASTSESWGEVMDMGCGRPGSRESL</sequence>
<reference evidence="2" key="1">
    <citation type="journal article" date="2023" name="Hortic. Res.">
        <title>A chromosome-level phased genome enabling allele-level studies in sweet orange: a case study on citrus Huanglongbing tolerance.</title>
        <authorList>
            <person name="Wu B."/>
            <person name="Yu Q."/>
            <person name="Deng Z."/>
            <person name="Duan Y."/>
            <person name="Luo F."/>
            <person name="Gmitter F. Jr."/>
        </authorList>
    </citation>
    <scope>NUCLEOTIDE SEQUENCE [LARGE SCALE GENOMIC DNA]</scope>
    <source>
        <strain evidence="2">cv. Valencia</strain>
    </source>
</reference>
<proteinExistence type="predicted"/>
<evidence type="ECO:0000313" key="1">
    <source>
        <dbReference type="EMBL" id="KAH9757114.1"/>
    </source>
</evidence>
<gene>
    <name evidence="1" type="ORF">KPL71_016292</name>
</gene>
<dbReference type="Proteomes" id="UP000829398">
    <property type="component" value="Chromosome 5"/>
</dbReference>